<reference evidence="9" key="2">
    <citation type="submission" date="2021-09" db="EMBL/GenBank/DDBJ databases">
        <authorList>
            <person name="Jia N."/>
            <person name="Wang J."/>
            <person name="Shi W."/>
            <person name="Du L."/>
            <person name="Sun Y."/>
            <person name="Zhan W."/>
            <person name="Jiang J."/>
            <person name="Wang Q."/>
            <person name="Zhang B."/>
            <person name="Ji P."/>
            <person name="Sakyi L.B."/>
            <person name="Cui X."/>
            <person name="Yuan T."/>
            <person name="Jiang B."/>
            <person name="Yang W."/>
            <person name="Lam T.T.-Y."/>
            <person name="Chang Q."/>
            <person name="Ding S."/>
            <person name="Wang X."/>
            <person name="Zhu J."/>
            <person name="Ruan X."/>
            <person name="Zhao L."/>
            <person name="Wei J."/>
            <person name="Que T."/>
            <person name="Du C."/>
            <person name="Cheng J."/>
            <person name="Dai P."/>
            <person name="Han X."/>
            <person name="Huang E."/>
            <person name="Gao Y."/>
            <person name="Liu J."/>
            <person name="Shao H."/>
            <person name="Ye R."/>
            <person name="Li L."/>
            <person name="Wei W."/>
            <person name="Wang X."/>
            <person name="Wang C."/>
            <person name="Huo Q."/>
            <person name="Li W."/>
            <person name="Guo W."/>
            <person name="Chen H."/>
            <person name="Chen S."/>
            <person name="Zhou L."/>
            <person name="Zhou L."/>
            <person name="Ni X."/>
            <person name="Tian J."/>
            <person name="Zhou Y."/>
            <person name="Sheng Y."/>
            <person name="Liu T."/>
            <person name="Pan Y."/>
            <person name="Xia L."/>
            <person name="Li J."/>
            <person name="Zhao F."/>
            <person name="Cao W."/>
        </authorList>
    </citation>
    <scope>NUCLEOTIDE SEQUENCE</scope>
    <source>
        <strain evidence="9">Rsan-2018</strain>
        <tissue evidence="9">Larvae</tissue>
    </source>
</reference>
<dbReference type="Gene3D" id="3.40.50.720">
    <property type="entry name" value="NAD(P)-binding Rossmann-like Domain"/>
    <property type="match status" value="2"/>
</dbReference>
<evidence type="ECO:0000256" key="7">
    <source>
        <dbReference type="SAM" id="SignalP"/>
    </source>
</evidence>
<evidence type="ECO:0000256" key="1">
    <source>
        <dbReference type="ARBA" id="ARBA00001974"/>
    </source>
</evidence>
<feature type="chain" id="PRO_5038514679" description="FAD dependent oxidoreductase domain-containing protein" evidence="7">
    <location>
        <begin position="21"/>
        <end position="271"/>
    </location>
</feature>
<dbReference type="PANTHER" id="PTHR11530:SF11">
    <property type="entry name" value="D-ASPARTATE OXIDASE"/>
    <property type="match status" value="1"/>
</dbReference>
<evidence type="ECO:0000256" key="5">
    <source>
        <dbReference type="ARBA" id="ARBA00022827"/>
    </source>
</evidence>
<dbReference type="SUPFAM" id="SSF54373">
    <property type="entry name" value="FAD-linked reductases, C-terminal domain"/>
    <property type="match status" value="1"/>
</dbReference>
<reference evidence="9" key="1">
    <citation type="journal article" date="2020" name="Cell">
        <title>Large-Scale Comparative Analyses of Tick Genomes Elucidate Their Genetic Diversity and Vector Capacities.</title>
        <authorList>
            <consortium name="Tick Genome and Microbiome Consortium (TIGMIC)"/>
            <person name="Jia N."/>
            <person name="Wang J."/>
            <person name="Shi W."/>
            <person name="Du L."/>
            <person name="Sun Y."/>
            <person name="Zhan W."/>
            <person name="Jiang J.F."/>
            <person name="Wang Q."/>
            <person name="Zhang B."/>
            <person name="Ji P."/>
            <person name="Bell-Sakyi L."/>
            <person name="Cui X.M."/>
            <person name="Yuan T.T."/>
            <person name="Jiang B.G."/>
            <person name="Yang W.F."/>
            <person name="Lam T.T."/>
            <person name="Chang Q.C."/>
            <person name="Ding S.J."/>
            <person name="Wang X.J."/>
            <person name="Zhu J.G."/>
            <person name="Ruan X.D."/>
            <person name="Zhao L."/>
            <person name="Wei J.T."/>
            <person name="Ye R.Z."/>
            <person name="Que T.C."/>
            <person name="Du C.H."/>
            <person name="Zhou Y.H."/>
            <person name="Cheng J.X."/>
            <person name="Dai P.F."/>
            <person name="Guo W.B."/>
            <person name="Han X.H."/>
            <person name="Huang E.J."/>
            <person name="Li L.F."/>
            <person name="Wei W."/>
            <person name="Gao Y.C."/>
            <person name="Liu J.Z."/>
            <person name="Shao H.Z."/>
            <person name="Wang X."/>
            <person name="Wang C.C."/>
            <person name="Yang T.C."/>
            <person name="Huo Q.B."/>
            <person name="Li W."/>
            <person name="Chen H.Y."/>
            <person name="Chen S.E."/>
            <person name="Zhou L.G."/>
            <person name="Ni X.B."/>
            <person name="Tian J.H."/>
            <person name="Sheng Y."/>
            <person name="Liu T."/>
            <person name="Pan Y.S."/>
            <person name="Xia L.Y."/>
            <person name="Li J."/>
            <person name="Zhao F."/>
            <person name="Cao W.C."/>
        </authorList>
    </citation>
    <scope>NUCLEOTIDE SEQUENCE</scope>
    <source>
        <strain evidence="9">Rsan-2018</strain>
    </source>
</reference>
<dbReference type="SUPFAM" id="SSF51971">
    <property type="entry name" value="Nucleotide-binding domain"/>
    <property type="match status" value="1"/>
</dbReference>
<gene>
    <name evidence="9" type="ORF">HPB52_011424</name>
</gene>
<dbReference type="PROSITE" id="PS00677">
    <property type="entry name" value="DAO"/>
    <property type="match status" value="1"/>
</dbReference>
<sequence length="271" mass="29507">MTSPWRVAVVGGGIVGLSAAVRIAEEVEPGNIHVTVLAEHFSPHTTGDVAAGFFNPYIVHGVSEEKLRYGSYVISLTIECKKFLPYLMERLEGRGGRLRQCRVKSLEELAGEYDVIVNCTGFGAGTFVPDPQVHAPWIKHAIVAGEDYHVIPNIDDVMLGGTKDVDETSLIPDRDIARKIWNGCLELAPSLKNAKVIGHFVGLRPGRNPVRIEREDFAFKHGVGKVPVIHNYGHGGSGITIAWGCAGDVVRLVQDSIGERSPDGRKTRARL</sequence>
<evidence type="ECO:0000313" key="10">
    <source>
        <dbReference type="Proteomes" id="UP000821837"/>
    </source>
</evidence>
<accession>A0A9D4QEG6</accession>
<dbReference type="InterPro" id="IPR023209">
    <property type="entry name" value="DAO"/>
</dbReference>
<comment type="caution">
    <text evidence="9">The sequence shown here is derived from an EMBL/GenBank/DDBJ whole genome shotgun (WGS) entry which is preliminary data.</text>
</comment>
<dbReference type="GO" id="GO:0003884">
    <property type="term" value="F:D-amino-acid oxidase activity"/>
    <property type="evidence" value="ECO:0007669"/>
    <property type="project" value="InterPro"/>
</dbReference>
<dbReference type="Pfam" id="PF01266">
    <property type="entry name" value="DAO"/>
    <property type="match status" value="2"/>
</dbReference>
<keyword evidence="5" id="KW-0274">FAD</keyword>
<dbReference type="GO" id="GO:0005782">
    <property type="term" value="C:peroxisomal matrix"/>
    <property type="evidence" value="ECO:0007669"/>
    <property type="project" value="UniProtKB-SubCell"/>
</dbReference>
<name>A0A9D4QEG6_RHISA</name>
<evidence type="ECO:0000256" key="3">
    <source>
        <dbReference type="ARBA" id="ARBA00006730"/>
    </source>
</evidence>
<dbReference type="PANTHER" id="PTHR11530">
    <property type="entry name" value="D-AMINO ACID OXIDASE"/>
    <property type="match status" value="1"/>
</dbReference>
<organism evidence="9 10">
    <name type="scientific">Rhipicephalus sanguineus</name>
    <name type="common">Brown dog tick</name>
    <name type="synonym">Ixodes sanguineus</name>
    <dbReference type="NCBI Taxonomy" id="34632"/>
    <lineage>
        <taxon>Eukaryota</taxon>
        <taxon>Metazoa</taxon>
        <taxon>Ecdysozoa</taxon>
        <taxon>Arthropoda</taxon>
        <taxon>Chelicerata</taxon>
        <taxon>Arachnida</taxon>
        <taxon>Acari</taxon>
        <taxon>Parasitiformes</taxon>
        <taxon>Ixodida</taxon>
        <taxon>Ixodoidea</taxon>
        <taxon>Ixodidae</taxon>
        <taxon>Rhipicephalinae</taxon>
        <taxon>Rhipicephalus</taxon>
        <taxon>Rhipicephalus</taxon>
    </lineage>
</organism>
<comment type="subcellular location">
    <subcellularLocation>
        <location evidence="2">Peroxisome matrix</location>
    </subcellularLocation>
</comment>
<comment type="cofactor">
    <cofactor evidence="1">
        <name>FAD</name>
        <dbReference type="ChEBI" id="CHEBI:57692"/>
    </cofactor>
</comment>
<evidence type="ECO:0000256" key="4">
    <source>
        <dbReference type="ARBA" id="ARBA00022630"/>
    </source>
</evidence>
<dbReference type="GO" id="GO:0071949">
    <property type="term" value="F:FAD binding"/>
    <property type="evidence" value="ECO:0007669"/>
    <property type="project" value="InterPro"/>
</dbReference>
<proteinExistence type="inferred from homology"/>
<keyword evidence="10" id="KW-1185">Reference proteome</keyword>
<evidence type="ECO:0000256" key="6">
    <source>
        <dbReference type="ARBA" id="ARBA00023002"/>
    </source>
</evidence>
<dbReference type="InterPro" id="IPR006076">
    <property type="entry name" value="FAD-dep_OxRdtase"/>
</dbReference>
<protein>
    <recommendedName>
        <fullName evidence="8">FAD dependent oxidoreductase domain-containing protein</fullName>
    </recommendedName>
</protein>
<evidence type="ECO:0000313" key="9">
    <source>
        <dbReference type="EMBL" id="KAH7976305.1"/>
    </source>
</evidence>
<keyword evidence="6" id="KW-0560">Oxidoreductase</keyword>
<dbReference type="InterPro" id="IPR006181">
    <property type="entry name" value="D-amino_acid_oxidase_CS"/>
</dbReference>
<dbReference type="VEuPathDB" id="VectorBase:RSAN_030434"/>
<evidence type="ECO:0000256" key="2">
    <source>
        <dbReference type="ARBA" id="ARBA00004253"/>
    </source>
</evidence>
<dbReference type="Proteomes" id="UP000821837">
    <property type="component" value="Chromosome 10"/>
</dbReference>
<keyword evidence="4" id="KW-0285">Flavoprotein</keyword>
<dbReference type="AlphaFoldDB" id="A0A9D4QEG6"/>
<comment type="similarity">
    <text evidence="3">Belongs to the DAMOX/DASOX family.</text>
</comment>
<feature type="domain" description="FAD dependent oxidoreductase" evidence="8">
    <location>
        <begin position="6"/>
        <end position="60"/>
    </location>
</feature>
<keyword evidence="7" id="KW-0732">Signal</keyword>
<evidence type="ECO:0000259" key="8">
    <source>
        <dbReference type="Pfam" id="PF01266"/>
    </source>
</evidence>
<feature type="signal peptide" evidence="7">
    <location>
        <begin position="1"/>
        <end position="20"/>
    </location>
</feature>
<dbReference type="GO" id="GO:0019478">
    <property type="term" value="P:D-amino acid catabolic process"/>
    <property type="evidence" value="ECO:0007669"/>
    <property type="project" value="TreeGrafter"/>
</dbReference>
<feature type="domain" description="FAD dependent oxidoreductase" evidence="8">
    <location>
        <begin position="76"/>
        <end position="249"/>
    </location>
</feature>
<dbReference type="EMBL" id="JABSTV010001246">
    <property type="protein sequence ID" value="KAH7976305.1"/>
    <property type="molecule type" value="Genomic_DNA"/>
</dbReference>